<evidence type="ECO:0000313" key="4">
    <source>
        <dbReference type="Proteomes" id="UP000192674"/>
    </source>
</evidence>
<keyword evidence="4" id="KW-1185">Reference proteome</keyword>
<evidence type="ECO:0000256" key="2">
    <source>
        <dbReference type="SAM" id="SignalP"/>
    </source>
</evidence>
<sequence>MRRIITAITLLLLLGACGSEGNSNQGIASAGGNSSGAPPTSTTQSGSTDEQMQKFAKCMRDNGVDVPDPDPNGGGGAWDESKIDRNSPAFQKAMEACKQFLPGGGDLSKLDPKLIDQLRALTQCLRDNGIDVPDPDPNSPNLGLGALQGIDRDSPAFKKAMDACQDKVPGRLGR</sequence>
<name>A0A1Y5XYX0_KIBAR</name>
<feature type="chain" id="PRO_5013323198" description="Lipoprotein" evidence="2">
    <location>
        <begin position="22"/>
        <end position="174"/>
    </location>
</feature>
<dbReference type="RefSeq" id="WP_084430750.1">
    <property type="nucleotide sequence ID" value="NZ_FWXV01000006.1"/>
</dbReference>
<dbReference type="PROSITE" id="PS51257">
    <property type="entry name" value="PROKAR_LIPOPROTEIN"/>
    <property type="match status" value="1"/>
</dbReference>
<proteinExistence type="predicted"/>
<evidence type="ECO:0008006" key="5">
    <source>
        <dbReference type="Google" id="ProtNLM"/>
    </source>
</evidence>
<evidence type="ECO:0000313" key="3">
    <source>
        <dbReference type="EMBL" id="SMD21197.1"/>
    </source>
</evidence>
<accession>A0A1Y5XYX0</accession>
<dbReference type="EMBL" id="FWXV01000006">
    <property type="protein sequence ID" value="SMD21197.1"/>
    <property type="molecule type" value="Genomic_DNA"/>
</dbReference>
<dbReference type="OrthoDB" id="7949713at2"/>
<keyword evidence="2" id="KW-0732">Signal</keyword>
<feature type="signal peptide" evidence="2">
    <location>
        <begin position="1"/>
        <end position="21"/>
    </location>
</feature>
<organism evidence="3 4">
    <name type="scientific">Kibdelosporangium aridum</name>
    <dbReference type="NCBI Taxonomy" id="2030"/>
    <lineage>
        <taxon>Bacteria</taxon>
        <taxon>Bacillati</taxon>
        <taxon>Actinomycetota</taxon>
        <taxon>Actinomycetes</taxon>
        <taxon>Pseudonocardiales</taxon>
        <taxon>Pseudonocardiaceae</taxon>
        <taxon>Kibdelosporangium</taxon>
    </lineage>
</organism>
<protein>
    <recommendedName>
        <fullName evidence="5">Lipoprotein</fullName>
    </recommendedName>
</protein>
<reference evidence="3 4" key="1">
    <citation type="submission" date="2017-04" db="EMBL/GenBank/DDBJ databases">
        <authorList>
            <person name="Afonso C.L."/>
            <person name="Miller P.J."/>
            <person name="Scott M.A."/>
            <person name="Spackman E."/>
            <person name="Goraichik I."/>
            <person name="Dimitrov K.M."/>
            <person name="Suarez D.L."/>
            <person name="Swayne D.E."/>
        </authorList>
    </citation>
    <scope>NUCLEOTIDE SEQUENCE [LARGE SCALE GENOMIC DNA]</scope>
    <source>
        <strain evidence="3 4">DSM 43828</strain>
    </source>
</reference>
<feature type="region of interest" description="Disordered" evidence="1">
    <location>
        <begin position="26"/>
        <end position="87"/>
    </location>
</feature>
<evidence type="ECO:0000256" key="1">
    <source>
        <dbReference type="SAM" id="MobiDB-lite"/>
    </source>
</evidence>
<dbReference type="AlphaFoldDB" id="A0A1Y5XYX0"/>
<dbReference type="Proteomes" id="UP000192674">
    <property type="component" value="Unassembled WGS sequence"/>
</dbReference>
<gene>
    <name evidence="3" type="ORF">SAMN05661093_06814</name>
</gene>
<feature type="compositionally biased region" description="Low complexity" evidence="1">
    <location>
        <begin position="26"/>
        <end position="43"/>
    </location>
</feature>